<gene>
    <name evidence="4" type="ORF">SAMN02745885_02352</name>
</gene>
<organism evidence="4 5">
    <name type="scientific">Carboxydocella sporoproducens DSM 16521</name>
    <dbReference type="NCBI Taxonomy" id="1121270"/>
    <lineage>
        <taxon>Bacteria</taxon>
        <taxon>Bacillati</taxon>
        <taxon>Bacillota</taxon>
        <taxon>Clostridia</taxon>
        <taxon>Eubacteriales</taxon>
        <taxon>Clostridiales Family XVI. Incertae Sedis</taxon>
        <taxon>Carboxydocella</taxon>
    </lineage>
</organism>
<dbReference type="EMBL" id="FUXM01000039">
    <property type="protein sequence ID" value="SKA21348.1"/>
    <property type="molecule type" value="Genomic_DNA"/>
</dbReference>
<keyword evidence="2" id="KW-0067">ATP-binding</keyword>
<accession>A0A1T4S076</accession>
<dbReference type="GO" id="GO:0005524">
    <property type="term" value="F:ATP binding"/>
    <property type="evidence" value="ECO:0007669"/>
    <property type="project" value="UniProtKB-KW"/>
</dbReference>
<dbReference type="PROSITE" id="PS50893">
    <property type="entry name" value="ABC_TRANSPORTER_2"/>
    <property type="match status" value="1"/>
</dbReference>
<dbReference type="GO" id="GO:0016887">
    <property type="term" value="F:ATP hydrolysis activity"/>
    <property type="evidence" value="ECO:0007669"/>
    <property type="project" value="InterPro"/>
</dbReference>
<evidence type="ECO:0000256" key="1">
    <source>
        <dbReference type="ARBA" id="ARBA00022741"/>
    </source>
</evidence>
<dbReference type="OrthoDB" id="9806285at2"/>
<dbReference type="RefSeq" id="WP_078666346.1">
    <property type="nucleotide sequence ID" value="NZ_FUXM01000039.1"/>
</dbReference>
<dbReference type="SMART" id="SM00382">
    <property type="entry name" value="AAA"/>
    <property type="match status" value="1"/>
</dbReference>
<dbReference type="InterPro" id="IPR003439">
    <property type="entry name" value="ABC_transporter-like_ATP-bd"/>
</dbReference>
<dbReference type="PANTHER" id="PTHR43038">
    <property type="entry name" value="ATP-BINDING CASSETTE, SUB-FAMILY H, MEMBER 1"/>
    <property type="match status" value="1"/>
</dbReference>
<dbReference type="InterPro" id="IPR003593">
    <property type="entry name" value="AAA+_ATPase"/>
</dbReference>
<protein>
    <submittedName>
        <fullName evidence="4">ABC-type multidrug transport system, ATPase component</fullName>
    </submittedName>
</protein>
<proteinExistence type="predicted"/>
<keyword evidence="5" id="KW-1185">Reference proteome</keyword>
<sequence length="222" mass="24530">MLEVNNLSIARRRGYYFQNLSWRLQPGELLLVYGARNSGKTQLLEVLIGARIAASGEVRLAGQPVRGGLPLPITRVGYAPQSLGLWPDLTGEETINFFTGYNEQLTRELKHNWQLEEAWRKPVGELEGPLRQRINLAVSLAGNAPLIVWDEPLVIADPGTRTVIFDNLQLSLQSGKTIVLTTAFWQEAENLPVDKVLWLKGNEAVLVAPVELSRALQGGVSA</sequence>
<evidence type="ECO:0000313" key="4">
    <source>
        <dbReference type="EMBL" id="SKA21348.1"/>
    </source>
</evidence>
<evidence type="ECO:0000313" key="5">
    <source>
        <dbReference type="Proteomes" id="UP000189933"/>
    </source>
</evidence>
<name>A0A1T4S076_9FIRM</name>
<dbReference type="SUPFAM" id="SSF52540">
    <property type="entry name" value="P-loop containing nucleoside triphosphate hydrolases"/>
    <property type="match status" value="1"/>
</dbReference>
<feature type="domain" description="ABC transporter" evidence="3">
    <location>
        <begin position="2"/>
        <end position="220"/>
    </location>
</feature>
<dbReference type="Pfam" id="PF00005">
    <property type="entry name" value="ABC_tran"/>
    <property type="match status" value="1"/>
</dbReference>
<keyword evidence="1" id="KW-0547">Nucleotide-binding</keyword>
<dbReference type="PANTHER" id="PTHR43038:SF3">
    <property type="entry name" value="ABC TRANSPORTER G FAMILY MEMBER 20 ISOFORM X1"/>
    <property type="match status" value="1"/>
</dbReference>
<dbReference type="InterPro" id="IPR027417">
    <property type="entry name" value="P-loop_NTPase"/>
</dbReference>
<evidence type="ECO:0000256" key="2">
    <source>
        <dbReference type="ARBA" id="ARBA00022840"/>
    </source>
</evidence>
<dbReference type="AlphaFoldDB" id="A0A1T4S076"/>
<dbReference type="Proteomes" id="UP000189933">
    <property type="component" value="Unassembled WGS sequence"/>
</dbReference>
<evidence type="ECO:0000259" key="3">
    <source>
        <dbReference type="PROSITE" id="PS50893"/>
    </source>
</evidence>
<dbReference type="Gene3D" id="3.40.50.300">
    <property type="entry name" value="P-loop containing nucleotide triphosphate hydrolases"/>
    <property type="match status" value="1"/>
</dbReference>
<reference evidence="5" key="1">
    <citation type="submission" date="2017-02" db="EMBL/GenBank/DDBJ databases">
        <authorList>
            <person name="Varghese N."/>
            <person name="Submissions S."/>
        </authorList>
    </citation>
    <scope>NUCLEOTIDE SEQUENCE [LARGE SCALE GENOMIC DNA]</scope>
    <source>
        <strain evidence="5">DSM 16521</strain>
    </source>
</reference>